<evidence type="ECO:0000313" key="3">
    <source>
        <dbReference type="Proteomes" id="UP000789405"/>
    </source>
</evidence>
<dbReference type="AlphaFoldDB" id="A0A9N9PJX1"/>
<dbReference type="EMBL" id="CAJVPY010070212">
    <property type="protein sequence ID" value="CAG8827727.1"/>
    <property type="molecule type" value="Genomic_DNA"/>
</dbReference>
<accession>A0A9N9PJX1</accession>
<sequence length="43" mass="5138">KEHRNGRHQRRKRDDTEWTIPTASEWLHQNGPKKRMTPATTGK</sequence>
<dbReference type="Proteomes" id="UP000789405">
    <property type="component" value="Unassembled WGS sequence"/>
</dbReference>
<feature type="region of interest" description="Disordered" evidence="1">
    <location>
        <begin position="1"/>
        <end position="43"/>
    </location>
</feature>
<organism evidence="2 3">
    <name type="scientific">Dentiscutata erythropus</name>
    <dbReference type="NCBI Taxonomy" id="1348616"/>
    <lineage>
        <taxon>Eukaryota</taxon>
        <taxon>Fungi</taxon>
        <taxon>Fungi incertae sedis</taxon>
        <taxon>Mucoromycota</taxon>
        <taxon>Glomeromycotina</taxon>
        <taxon>Glomeromycetes</taxon>
        <taxon>Diversisporales</taxon>
        <taxon>Gigasporaceae</taxon>
        <taxon>Dentiscutata</taxon>
    </lineage>
</organism>
<reference evidence="2" key="1">
    <citation type="submission" date="2021-06" db="EMBL/GenBank/DDBJ databases">
        <authorList>
            <person name="Kallberg Y."/>
            <person name="Tangrot J."/>
            <person name="Rosling A."/>
        </authorList>
    </citation>
    <scope>NUCLEOTIDE SEQUENCE</scope>
    <source>
        <strain evidence="2">MA453B</strain>
    </source>
</reference>
<keyword evidence="3" id="KW-1185">Reference proteome</keyword>
<feature type="compositionally biased region" description="Basic residues" evidence="1">
    <location>
        <begin position="1"/>
        <end position="11"/>
    </location>
</feature>
<feature type="non-terminal residue" evidence="2">
    <location>
        <position position="1"/>
    </location>
</feature>
<proteinExistence type="predicted"/>
<name>A0A9N9PJX1_9GLOM</name>
<protein>
    <submittedName>
        <fullName evidence="2">22946_t:CDS:1</fullName>
    </submittedName>
</protein>
<evidence type="ECO:0000256" key="1">
    <source>
        <dbReference type="SAM" id="MobiDB-lite"/>
    </source>
</evidence>
<gene>
    <name evidence="2" type="ORF">DERYTH_LOCUS28355</name>
</gene>
<evidence type="ECO:0000313" key="2">
    <source>
        <dbReference type="EMBL" id="CAG8827727.1"/>
    </source>
</evidence>
<comment type="caution">
    <text evidence="2">The sequence shown here is derived from an EMBL/GenBank/DDBJ whole genome shotgun (WGS) entry which is preliminary data.</text>
</comment>